<gene>
    <name evidence="1" type="ORF">Zmor_011576</name>
</gene>
<sequence length="507" mass="57503">MTQYDILILTETWLKNDVSNNELFEPNIFNVYRKDRDLAATDTSRGGGVLIAAKKHLLIKTIDPYSLNSGFDEIRHIDILIARVRLVYKSVFVIVLYIPPSAVVDDYARLFECLSSINELFSANLIVIGDINISQFYSFSKMGGPSNNAINACINFAEFFNLTQWNGVLNRDNRLLDLAFSNFHCFVSKPDELLSTEDSYHPALCVDLSSLKTSKGGNPSGICGGSRNFRKADLSLLYESMLNTDFSFLDACVDVNKVVDNLYKKLEPLFSSFVPIKRKPSRAYPPWYNGQVISNLKMKEKAWQKYKRNKTTESYNALKSIRATVKLLIRTSYKEYLQNITSDIKRDPKKFWKFIKNKSNRACIPANMFYNDNELPNPQHIADAFAHFFARSFHPVSSTSTNTSIDSDLVSALNQNILDVRKINESEVLTAIKKLKPTLTAGPDEIPSFFVKDCGIILAPPLTVIFNLILSSSKFPDKWKLSRILPIHKKGSTAEISEYRPIDQQLC</sequence>
<dbReference type="PANTHER" id="PTHR47510:SF3">
    <property type="entry name" value="ENDO_EXONUCLEASE_PHOSPHATASE DOMAIN-CONTAINING PROTEIN"/>
    <property type="match status" value="1"/>
</dbReference>
<name>A0AA38IRN7_9CUCU</name>
<organism evidence="1 2">
    <name type="scientific">Zophobas morio</name>
    <dbReference type="NCBI Taxonomy" id="2755281"/>
    <lineage>
        <taxon>Eukaryota</taxon>
        <taxon>Metazoa</taxon>
        <taxon>Ecdysozoa</taxon>
        <taxon>Arthropoda</taxon>
        <taxon>Hexapoda</taxon>
        <taxon>Insecta</taxon>
        <taxon>Pterygota</taxon>
        <taxon>Neoptera</taxon>
        <taxon>Endopterygota</taxon>
        <taxon>Coleoptera</taxon>
        <taxon>Polyphaga</taxon>
        <taxon>Cucujiformia</taxon>
        <taxon>Tenebrionidae</taxon>
        <taxon>Zophobas</taxon>
    </lineage>
</organism>
<dbReference type="AlphaFoldDB" id="A0AA38IRN7"/>
<dbReference type="EMBL" id="JALNTZ010000003">
    <property type="protein sequence ID" value="KAJ3659914.1"/>
    <property type="molecule type" value="Genomic_DNA"/>
</dbReference>
<dbReference type="Gene3D" id="3.60.10.10">
    <property type="entry name" value="Endonuclease/exonuclease/phosphatase"/>
    <property type="match status" value="1"/>
</dbReference>
<dbReference type="Proteomes" id="UP001168821">
    <property type="component" value="Unassembled WGS sequence"/>
</dbReference>
<evidence type="ECO:0000313" key="1">
    <source>
        <dbReference type="EMBL" id="KAJ3659914.1"/>
    </source>
</evidence>
<dbReference type="SUPFAM" id="SSF56219">
    <property type="entry name" value="DNase I-like"/>
    <property type="match status" value="1"/>
</dbReference>
<proteinExistence type="predicted"/>
<evidence type="ECO:0000313" key="2">
    <source>
        <dbReference type="Proteomes" id="UP001168821"/>
    </source>
</evidence>
<protein>
    <recommendedName>
        <fullName evidence="3">Endonuclease/exonuclease/phosphatase domain-containing protein</fullName>
    </recommendedName>
</protein>
<accession>A0AA38IRN7</accession>
<reference evidence="1" key="1">
    <citation type="journal article" date="2023" name="G3 (Bethesda)">
        <title>Whole genome assemblies of Zophobas morio and Tenebrio molitor.</title>
        <authorList>
            <person name="Kaur S."/>
            <person name="Stinson S.A."/>
            <person name="diCenzo G.C."/>
        </authorList>
    </citation>
    <scope>NUCLEOTIDE SEQUENCE</scope>
    <source>
        <strain evidence="1">QUZm001</strain>
    </source>
</reference>
<dbReference type="PANTHER" id="PTHR47510">
    <property type="entry name" value="REVERSE TRANSCRIPTASE DOMAIN-CONTAINING PROTEIN"/>
    <property type="match status" value="1"/>
</dbReference>
<keyword evidence="2" id="KW-1185">Reference proteome</keyword>
<comment type="caution">
    <text evidence="1">The sequence shown here is derived from an EMBL/GenBank/DDBJ whole genome shotgun (WGS) entry which is preliminary data.</text>
</comment>
<evidence type="ECO:0008006" key="3">
    <source>
        <dbReference type="Google" id="ProtNLM"/>
    </source>
</evidence>
<dbReference type="InterPro" id="IPR036691">
    <property type="entry name" value="Endo/exonu/phosph_ase_sf"/>
</dbReference>